<evidence type="ECO:0000256" key="1">
    <source>
        <dbReference type="SAM" id="Phobius"/>
    </source>
</evidence>
<dbReference type="AlphaFoldDB" id="A0AAE6YMJ1"/>
<dbReference type="EMBL" id="CP047628">
    <property type="protein sequence ID" value="QIW58103.1"/>
    <property type="molecule type" value="Genomic_DNA"/>
</dbReference>
<organism evidence="2 3">
    <name type="scientific">Pseudolactococcus raffinolactis</name>
    <dbReference type="NCBI Taxonomy" id="1366"/>
    <lineage>
        <taxon>Bacteria</taxon>
        <taxon>Bacillati</taxon>
        <taxon>Bacillota</taxon>
        <taxon>Bacilli</taxon>
        <taxon>Lactobacillales</taxon>
        <taxon>Streptococcaceae</taxon>
        <taxon>Pseudolactococcus</taxon>
    </lineage>
</organism>
<keyword evidence="3" id="KW-1185">Reference proteome</keyword>
<name>A0AAE6YMJ1_9LACT</name>
<keyword evidence="1" id="KW-0472">Membrane</keyword>
<evidence type="ECO:0000313" key="3">
    <source>
        <dbReference type="Proteomes" id="UP000501558"/>
    </source>
</evidence>
<protein>
    <submittedName>
        <fullName evidence="2">Uncharacterized protein</fullName>
    </submittedName>
</protein>
<feature type="transmembrane region" description="Helical" evidence="1">
    <location>
        <begin position="43"/>
        <end position="67"/>
    </location>
</feature>
<sequence length="68" mass="8010">MNNTIHGKNDYDDKLKNAIDKQYKLILVESGNNMTINSGKLSFAHYLIFSIPLYLFLIWLIMFYCTFL</sequence>
<evidence type="ECO:0000313" key="2">
    <source>
        <dbReference type="EMBL" id="QIW58103.1"/>
    </source>
</evidence>
<keyword evidence="1" id="KW-1133">Transmembrane helix</keyword>
<reference evidence="2 3" key="1">
    <citation type="submission" date="2019-12" db="EMBL/GenBank/DDBJ databases">
        <title>Whole genome sequences of Lactococcus raffinolactis strains isolated from sewage.</title>
        <authorList>
            <person name="Ybazeta G."/>
            <person name="Ross M."/>
            <person name="Brabant-Kirwan D."/>
            <person name="Saleh M."/>
            <person name="Dillon J.A."/>
            <person name="Splinter K."/>
            <person name="Nokhbeh R."/>
        </authorList>
    </citation>
    <scope>NUCLEOTIDE SEQUENCE [LARGE SCALE GENOMIC DNA]</scope>
    <source>
        <strain evidence="2 3">Lr_19_14</strain>
    </source>
</reference>
<dbReference type="RefSeq" id="WP_167841186.1">
    <property type="nucleotide sequence ID" value="NZ_CP047628.1"/>
</dbReference>
<accession>A0AAE6YMJ1</accession>
<proteinExistence type="predicted"/>
<dbReference type="Proteomes" id="UP000501558">
    <property type="component" value="Chromosome"/>
</dbReference>
<gene>
    <name evidence="2" type="ORF">GU334_03945</name>
</gene>
<keyword evidence="1" id="KW-0812">Transmembrane</keyword>